<sequence>MDSKKPGMLRHLRQKMMPHLRRAKPNQSKHVLQLDNTLDHRMSASVPDIRNMRQEYAHLSSVPQLQQYNSPSFSNPSTPLVQSGRGQGEGGGGLLIGVYDGEAGRSVPADCTDWASSHESFNSLCGEEYISRG</sequence>
<protein>
    <submittedName>
        <fullName evidence="1">Uncharacterized protein</fullName>
    </submittedName>
</protein>
<evidence type="ECO:0000313" key="2">
    <source>
        <dbReference type="Proteomes" id="UP001057452"/>
    </source>
</evidence>
<name>A0ACB9XVM2_CHAAC</name>
<reference evidence="1" key="1">
    <citation type="submission" date="2022-05" db="EMBL/GenBank/DDBJ databases">
        <title>Chromosome-level genome of Chaenocephalus aceratus.</title>
        <authorList>
            <person name="Park H."/>
        </authorList>
    </citation>
    <scope>NUCLEOTIDE SEQUENCE</scope>
    <source>
        <strain evidence="1">KU_202001</strain>
    </source>
</reference>
<keyword evidence="2" id="KW-1185">Reference proteome</keyword>
<dbReference type="Proteomes" id="UP001057452">
    <property type="component" value="Chromosome 3"/>
</dbReference>
<comment type="caution">
    <text evidence="1">The sequence shown here is derived from an EMBL/GenBank/DDBJ whole genome shotgun (WGS) entry which is preliminary data.</text>
</comment>
<gene>
    <name evidence="1" type="ORF">KUCAC02_002389</name>
</gene>
<proteinExistence type="predicted"/>
<organism evidence="1 2">
    <name type="scientific">Chaenocephalus aceratus</name>
    <name type="common">Blackfin icefish</name>
    <name type="synonym">Chaenichthys aceratus</name>
    <dbReference type="NCBI Taxonomy" id="36190"/>
    <lineage>
        <taxon>Eukaryota</taxon>
        <taxon>Metazoa</taxon>
        <taxon>Chordata</taxon>
        <taxon>Craniata</taxon>
        <taxon>Vertebrata</taxon>
        <taxon>Euteleostomi</taxon>
        <taxon>Actinopterygii</taxon>
        <taxon>Neopterygii</taxon>
        <taxon>Teleostei</taxon>
        <taxon>Neoteleostei</taxon>
        <taxon>Acanthomorphata</taxon>
        <taxon>Eupercaria</taxon>
        <taxon>Perciformes</taxon>
        <taxon>Notothenioidei</taxon>
        <taxon>Channichthyidae</taxon>
        <taxon>Chaenocephalus</taxon>
    </lineage>
</organism>
<evidence type="ECO:0000313" key="1">
    <source>
        <dbReference type="EMBL" id="KAI4830776.1"/>
    </source>
</evidence>
<dbReference type="EMBL" id="CM043787">
    <property type="protein sequence ID" value="KAI4830776.1"/>
    <property type="molecule type" value="Genomic_DNA"/>
</dbReference>
<accession>A0ACB9XVM2</accession>